<dbReference type="STRING" id="445710.ATSB10_01070"/>
<feature type="region of interest" description="Disordered" evidence="1">
    <location>
        <begin position="35"/>
        <end position="55"/>
    </location>
</feature>
<dbReference type="AlphaFoldDB" id="A0A160MWK7"/>
<evidence type="ECO:0000313" key="2">
    <source>
        <dbReference type="EMBL" id="AND67561.1"/>
    </source>
</evidence>
<dbReference type="Proteomes" id="UP000077255">
    <property type="component" value="Chromosome"/>
</dbReference>
<reference evidence="2 3" key="1">
    <citation type="submission" date="2016-02" db="EMBL/GenBank/DDBJ databases">
        <title>Complete genome sequencing and analysis of ATSB10, Dyella thiooxydans isolated from rhizosphere soil of sunflower (Helianthus annuus L.).</title>
        <authorList>
            <person name="Lee Y."/>
            <person name="Hwangbo K."/>
            <person name="Chung H."/>
            <person name="Yoo J."/>
            <person name="Kim K.Y."/>
            <person name="Sa T.M."/>
            <person name="Um Y."/>
            <person name="Madhaiyan M."/>
        </authorList>
    </citation>
    <scope>NUCLEOTIDE SEQUENCE [LARGE SCALE GENOMIC DNA]</scope>
    <source>
        <strain evidence="2 3">ATSB10</strain>
    </source>
</reference>
<protein>
    <submittedName>
        <fullName evidence="2">Uncharacterized protein</fullName>
    </submittedName>
</protein>
<organism evidence="2 3">
    <name type="scientific">Dyella thiooxydans</name>
    <dbReference type="NCBI Taxonomy" id="445710"/>
    <lineage>
        <taxon>Bacteria</taxon>
        <taxon>Pseudomonadati</taxon>
        <taxon>Pseudomonadota</taxon>
        <taxon>Gammaproteobacteria</taxon>
        <taxon>Lysobacterales</taxon>
        <taxon>Rhodanobacteraceae</taxon>
        <taxon>Dyella</taxon>
    </lineage>
</organism>
<dbReference type="KEGG" id="dtx:ATSB10_01070"/>
<accession>A0A160MWK7</accession>
<dbReference type="EMBL" id="CP014841">
    <property type="protein sequence ID" value="AND67561.1"/>
    <property type="molecule type" value="Genomic_DNA"/>
</dbReference>
<proteinExistence type="predicted"/>
<evidence type="ECO:0000256" key="1">
    <source>
        <dbReference type="SAM" id="MobiDB-lite"/>
    </source>
</evidence>
<feature type="compositionally biased region" description="Basic residues" evidence="1">
    <location>
        <begin position="38"/>
        <end position="55"/>
    </location>
</feature>
<sequence>MDRKTPRPCAAFSVSAASAGNPQVARLPADAGQGFCRGPRRAKHVAKKKQVQVLK</sequence>
<name>A0A160MWK7_9GAMM</name>
<dbReference type="PATRIC" id="fig|445710.3.peg.105"/>
<gene>
    <name evidence="2" type="ORF">ATSB10_01070</name>
</gene>
<evidence type="ECO:0000313" key="3">
    <source>
        <dbReference type="Proteomes" id="UP000077255"/>
    </source>
</evidence>
<keyword evidence="3" id="KW-1185">Reference proteome</keyword>